<keyword evidence="3" id="KW-1185">Reference proteome</keyword>
<feature type="compositionally biased region" description="Basic and acidic residues" evidence="1">
    <location>
        <begin position="160"/>
        <end position="173"/>
    </location>
</feature>
<name>A0A2T9YED1_9FUNG</name>
<accession>A0A2T9YED1</accession>
<protein>
    <submittedName>
        <fullName evidence="2">Uncharacterized protein</fullName>
    </submittedName>
</protein>
<feature type="compositionally biased region" description="Polar residues" evidence="1">
    <location>
        <begin position="929"/>
        <end position="941"/>
    </location>
</feature>
<sequence>MDTYISERPNELISMVGTRTMGTSEVTDAEFVLRQVEKSKTAKHINYMQTLKSGTKIMKSLLSLKQQRLKDQEAQRKNNMKNKIMVLRKNPDGSNADGYNDFDEEVDLNRLGFSKMSRKSSKYQDFPNSYHQSKSHGDYIDFNDGMEWDTRDKKKLYRSTSEHQDRKRRDKQGNEYGKGNGRNYNDMFTDNIYEMQNEYSSLLGVKDSFSENNNLKLLDGNKTFAGFSTSRDYQNLGIVPKSRNMDSSSLLQMSSRNAKFPTVITVSKYLQTLGTVFLKRFCIEELFSKESKFQLVSRIKEGVLYADPELLKVILDRVVVCCKSTKLNLNAVSLWTVNELESQSYFGSIIDYIFVINNNIMKFDIKYNTYCLDKYCINPICTKLHTNQIKERDKARAFFRLLNMVLNEAIRTNLIKKEQKLAIRSRVVKKYNDYDDRVQVIRELSALILIGRNSRYAELATRAIVEIGVDWIPSPSVVEKQKENGECSLDPQKVYNKAIEAFSNPYLESILDVSRLNMGISASESKSLIELWENLSKVSQKNGKNWNDTNRDTWMNVNDVSQTQNEQGSNINSFSFHESKTDQQLSGFFESSISSKAILSQKKLTLPMILYILVYYNEEYLNDILMPYSKIYGSPESSQNNRINVIEETALQVVMSLGLTWNLSDNSPHDLRLLCVAILLELGSIFQKLVVFDTKEHKNYLKNGSFSQEKTDSSSSTAIVSMENSEIGDVDDDLFNEWYGFCFHLVNCERENGHHTISLLILYMSITSDRLLSQKPEFNPELFLAIVLDLLTEYRKRRPDYTPLVVHTQHSVNTIPSYPTQEAFINQIKSMQEKSTSFEVSRNSNGKINGTLSSVGNSLMANSNQTKKKTVSMVKPPNSAKNKSSYHLNRATREAVGSDFDRLYAWIDKIYPQTSLFRSILKTPVVTPPQAQSHTIPNIQNGGSGAGSDITQKDFGVMMSGYTSLNNHNGSNYLGSPNTLNSQGVPKSRGKYVLQGAKGNNPAMQLFYKTQQNPTSINYSPYGHLSNSTANSNSFTNLPPNSIYHMNDSLNPKTDSNSNITIGNGNSSSNEVAMYAVDLSDSMRSNMSFDRVQ</sequence>
<evidence type="ECO:0000256" key="1">
    <source>
        <dbReference type="SAM" id="MobiDB-lite"/>
    </source>
</evidence>
<organism evidence="2 3">
    <name type="scientific">Furculomyces boomerangus</name>
    <dbReference type="NCBI Taxonomy" id="61424"/>
    <lineage>
        <taxon>Eukaryota</taxon>
        <taxon>Fungi</taxon>
        <taxon>Fungi incertae sedis</taxon>
        <taxon>Zoopagomycota</taxon>
        <taxon>Kickxellomycotina</taxon>
        <taxon>Harpellomycetes</taxon>
        <taxon>Harpellales</taxon>
        <taxon>Harpellaceae</taxon>
        <taxon>Furculomyces</taxon>
    </lineage>
</organism>
<feature type="region of interest" description="Disordered" evidence="1">
    <location>
        <begin position="928"/>
        <end position="947"/>
    </location>
</feature>
<gene>
    <name evidence="2" type="ORF">BB559_004490</name>
</gene>
<reference evidence="2 3" key="1">
    <citation type="journal article" date="2018" name="MBio">
        <title>Comparative Genomics Reveals the Core Gene Toolbox for the Fungus-Insect Symbiosis.</title>
        <authorList>
            <person name="Wang Y."/>
            <person name="Stata M."/>
            <person name="Wang W."/>
            <person name="Stajich J.E."/>
            <person name="White M.M."/>
            <person name="Moncalvo J.M."/>
        </authorList>
    </citation>
    <scope>NUCLEOTIDE SEQUENCE [LARGE SCALE GENOMIC DNA]</scope>
    <source>
        <strain evidence="2 3">AUS-77-4</strain>
    </source>
</reference>
<evidence type="ECO:0000313" key="2">
    <source>
        <dbReference type="EMBL" id="PVU90690.1"/>
    </source>
</evidence>
<proteinExistence type="predicted"/>
<dbReference type="OrthoDB" id="5549534at2759"/>
<dbReference type="Proteomes" id="UP000245699">
    <property type="component" value="Unassembled WGS sequence"/>
</dbReference>
<dbReference type="AlphaFoldDB" id="A0A2T9YED1"/>
<evidence type="ECO:0000313" key="3">
    <source>
        <dbReference type="Proteomes" id="UP000245699"/>
    </source>
</evidence>
<feature type="region of interest" description="Disordered" evidence="1">
    <location>
        <begin position="157"/>
        <end position="183"/>
    </location>
</feature>
<dbReference type="EMBL" id="MBFT01000466">
    <property type="protein sequence ID" value="PVU90690.1"/>
    <property type="molecule type" value="Genomic_DNA"/>
</dbReference>
<comment type="caution">
    <text evidence="2">The sequence shown here is derived from an EMBL/GenBank/DDBJ whole genome shotgun (WGS) entry which is preliminary data.</text>
</comment>